<protein>
    <submittedName>
        <fullName evidence="1">Uncharacterized protein</fullName>
    </submittedName>
</protein>
<reference evidence="1" key="1">
    <citation type="journal article" date="2023" name="G3 (Bethesda)">
        <title>A reference genome for the long-term kleptoplast-retaining sea slug Elysia crispata morphotype clarki.</title>
        <authorList>
            <person name="Eastman K.E."/>
            <person name="Pendleton A.L."/>
            <person name="Shaikh M.A."/>
            <person name="Suttiyut T."/>
            <person name="Ogas R."/>
            <person name="Tomko P."/>
            <person name="Gavelis G."/>
            <person name="Widhalm J.R."/>
            <person name="Wisecaver J.H."/>
        </authorList>
    </citation>
    <scope>NUCLEOTIDE SEQUENCE</scope>
    <source>
        <strain evidence="1">ECLA1</strain>
    </source>
</reference>
<proteinExistence type="predicted"/>
<keyword evidence="2" id="KW-1185">Reference proteome</keyword>
<sequence>MMSWSERPPGSYRTWQDLNLRLLPHDAHQRLAGKIIKIPRHQDFRLGADRTEPQYITHSSQPPNPLVPIPLYPALSVCCDSCGRDEGLSSTATLNSTVVTMIKELRFMLILWVAPESLVGQSQVGESQLADWESSEEGRMTTRTGQQLIPLAAEDSPVRRPLCVAGDYPG</sequence>
<gene>
    <name evidence="1" type="ORF">RRG08_010918</name>
</gene>
<dbReference type="AlphaFoldDB" id="A0AAE1DPR6"/>
<name>A0AAE1DPR6_9GAST</name>
<dbReference type="EMBL" id="JAWDGP010002904">
    <property type="protein sequence ID" value="KAK3778621.1"/>
    <property type="molecule type" value="Genomic_DNA"/>
</dbReference>
<comment type="caution">
    <text evidence="1">The sequence shown here is derived from an EMBL/GenBank/DDBJ whole genome shotgun (WGS) entry which is preliminary data.</text>
</comment>
<evidence type="ECO:0000313" key="2">
    <source>
        <dbReference type="Proteomes" id="UP001283361"/>
    </source>
</evidence>
<dbReference type="Proteomes" id="UP001283361">
    <property type="component" value="Unassembled WGS sequence"/>
</dbReference>
<organism evidence="1 2">
    <name type="scientific">Elysia crispata</name>
    <name type="common">lettuce slug</name>
    <dbReference type="NCBI Taxonomy" id="231223"/>
    <lineage>
        <taxon>Eukaryota</taxon>
        <taxon>Metazoa</taxon>
        <taxon>Spiralia</taxon>
        <taxon>Lophotrochozoa</taxon>
        <taxon>Mollusca</taxon>
        <taxon>Gastropoda</taxon>
        <taxon>Heterobranchia</taxon>
        <taxon>Euthyneura</taxon>
        <taxon>Panpulmonata</taxon>
        <taxon>Sacoglossa</taxon>
        <taxon>Placobranchoidea</taxon>
        <taxon>Plakobranchidae</taxon>
        <taxon>Elysia</taxon>
    </lineage>
</organism>
<accession>A0AAE1DPR6</accession>
<evidence type="ECO:0000313" key="1">
    <source>
        <dbReference type="EMBL" id="KAK3778621.1"/>
    </source>
</evidence>